<keyword evidence="1" id="KW-0472">Membrane</keyword>
<dbReference type="KEGG" id="tum:CBW65_09045"/>
<keyword evidence="3" id="KW-1185">Reference proteome</keyword>
<dbReference type="RefSeq" id="WP_087456545.1">
    <property type="nucleotide sequence ID" value="NZ_CP021434.1"/>
</dbReference>
<evidence type="ECO:0000313" key="2">
    <source>
        <dbReference type="EMBL" id="ARU61164.1"/>
    </source>
</evidence>
<feature type="transmembrane region" description="Helical" evidence="1">
    <location>
        <begin position="12"/>
        <end position="30"/>
    </location>
</feature>
<evidence type="ECO:0000313" key="3">
    <source>
        <dbReference type="Proteomes" id="UP000195437"/>
    </source>
</evidence>
<keyword evidence="1" id="KW-1133">Transmembrane helix</keyword>
<dbReference type="AlphaFoldDB" id="A0A1Y0IPB6"/>
<gene>
    <name evidence="2" type="ORF">CBW65_09045</name>
</gene>
<protein>
    <submittedName>
        <fullName evidence="2">Uncharacterized protein</fullName>
    </submittedName>
</protein>
<keyword evidence="1" id="KW-0812">Transmembrane</keyword>
<sequence>MARIYRIRDTQRFIFLPLLFPLIPLLLQWMRPGNALVFFAVVALYVLFTFRVLFQLRELEVGDEEIRIDRGRWQQVFSHEEIYEIFLIKNNVVQIRVGEHNRYIRVNAADYWDAMSALQRFAWRHAIPLTDKRPKRMKEQRRDVS</sequence>
<feature type="transmembrane region" description="Helical" evidence="1">
    <location>
        <begin position="36"/>
        <end position="54"/>
    </location>
</feature>
<reference evidence="3" key="1">
    <citation type="submission" date="2017-05" db="EMBL/GenBank/DDBJ databases">
        <authorList>
            <person name="Sung H."/>
        </authorList>
    </citation>
    <scope>NUCLEOTIDE SEQUENCE [LARGE SCALE GENOMIC DNA]</scope>
    <source>
        <strain evidence="3">AR23208</strain>
    </source>
</reference>
<evidence type="ECO:0000256" key="1">
    <source>
        <dbReference type="SAM" id="Phobius"/>
    </source>
</evidence>
<dbReference type="OrthoDB" id="2381728at2"/>
<organism evidence="2 3">
    <name type="scientific">Tumebacillus avium</name>
    <dbReference type="NCBI Taxonomy" id="1903704"/>
    <lineage>
        <taxon>Bacteria</taxon>
        <taxon>Bacillati</taxon>
        <taxon>Bacillota</taxon>
        <taxon>Bacilli</taxon>
        <taxon>Bacillales</taxon>
        <taxon>Alicyclobacillaceae</taxon>
        <taxon>Tumebacillus</taxon>
    </lineage>
</organism>
<accession>A0A1Y0IPB6</accession>
<dbReference type="EMBL" id="CP021434">
    <property type="protein sequence ID" value="ARU61164.1"/>
    <property type="molecule type" value="Genomic_DNA"/>
</dbReference>
<name>A0A1Y0IPB6_9BACL</name>
<proteinExistence type="predicted"/>
<dbReference type="Proteomes" id="UP000195437">
    <property type="component" value="Chromosome"/>
</dbReference>